<dbReference type="InterPro" id="IPR046817">
    <property type="entry name" value="MmeI_N"/>
</dbReference>
<feature type="domain" description="MmeI-like helicase spacer" evidence="6">
    <location>
        <begin position="196"/>
        <end position="273"/>
    </location>
</feature>
<feature type="domain" description="MmeI-like C-terminal" evidence="8">
    <location>
        <begin position="843"/>
        <end position="921"/>
    </location>
</feature>
<evidence type="ECO:0000259" key="7">
    <source>
        <dbReference type="Pfam" id="PF20466"/>
    </source>
</evidence>
<reference evidence="10 11" key="1">
    <citation type="submission" date="2019-10" db="EMBL/GenBank/DDBJ databases">
        <authorList>
            <person name="Blom J."/>
        </authorList>
    </citation>
    <scope>NUCLEOTIDE SEQUENCE [LARGE SCALE GENOMIC DNA]</scope>
    <source>
        <strain evidence="10 11">ES3154-GLU</strain>
    </source>
</reference>
<dbReference type="Pfam" id="PF20465">
    <property type="entry name" value="MmeI_hel"/>
    <property type="match status" value="1"/>
</dbReference>
<dbReference type="Pfam" id="PF20467">
    <property type="entry name" value="MmeI_C"/>
    <property type="match status" value="1"/>
</dbReference>
<dbReference type="Proteomes" id="UP000419017">
    <property type="component" value="Unassembled WGS sequence"/>
</dbReference>
<sequence length="929" mass="109100">MINYKKMANWFSERWKDRGYEKGETSKFWIDLLQNVYGIENATNYIFFEKSVQLKNKSFIDASIPSTNVIIEQKSIDKDLTKKEKQSDGEYMTPYEQAKRYSDELPRSEKPKYIIVSNFKEFHIHDMEHPHSDPQIILLKNLDKEYHRLLFLVDEKHKNIQKEKEVSLKAGELVGKIYDELLKQYNDKNSPETLNNLNILCVRLVFLLYAEDSGILGKRDMFYDYLNKYRDNVNTFRNSLIELFKILNQKPEERDPYLDKELLDFPYINGGLFADDKVVIPRITKEIIEIILDKASIGFDWSDISPTIFGGVFESTLNPETRRFGGMHYTSIENIHKLINPLFLENLEKEFSEINNIKLLTTRKKRLLEFQDKIANLTFLDPACGSGNFLTETYLSLRRLENRLIRELNNQGQISIGETQDDIIKVSLKQFYGIEINDFAVVVAKTALWIAEAQMFMETMSIVNRDNDFLPLKSFTNIVEANSLRINWEDIIKAEDLNYIMGNPPFVGKKFQNREQKKDMELILGDIKGYNMLDYVSCWYHKSIKIFEKNKDIKIAFVSTNSICQGEQTSIMWEEILKKDININFAYQSFNWESEANDKAHVYCVIVGLSKKSNEKKRLYYKELEYKLVNNINAYLYSGENIFLKRRTSHIQNELEMTDGNVPIDDNQLKLELEELKELEKKEPQSLKYIKKLTGSNEFINKKERFVIWIEEYNPGEIRNMPIISDRIKKVREFRSNSSTKSTSKLADIPYRFRDTRNPKTALIIPRVSSERRKYVPIGFITSDTIALNSVLLLSNASLYHFGVLTSNAHMIWLDKIGGKLETRYRYSATVVYNNFPFPKCSESQKEKIEQTAQKILEVRDKYANSTYADLYDTSFMPEDLRKAHYENDKAVWEAYSKAYEFGNEDSCFEFLCNQYEKLTKKERLSKKK</sequence>
<dbReference type="EMBL" id="CABWIB010000001">
    <property type="protein sequence ID" value="VWL85276.1"/>
    <property type="molecule type" value="Genomic_DNA"/>
</dbReference>
<feature type="domain" description="MmeI-like DNA-methyltransferase" evidence="9">
    <location>
        <begin position="362"/>
        <end position="620"/>
    </location>
</feature>
<dbReference type="InterPro" id="IPR046819">
    <property type="entry name" value="MmeI_hel"/>
</dbReference>
<comment type="catalytic activity">
    <reaction evidence="4">
        <text>a 2'-deoxyadenosine in DNA + S-adenosyl-L-methionine = an N(6)-methyl-2'-deoxyadenosine in DNA + S-adenosyl-L-homocysteine + H(+)</text>
        <dbReference type="Rhea" id="RHEA:15197"/>
        <dbReference type="Rhea" id="RHEA-COMP:12418"/>
        <dbReference type="Rhea" id="RHEA-COMP:12419"/>
        <dbReference type="ChEBI" id="CHEBI:15378"/>
        <dbReference type="ChEBI" id="CHEBI:57856"/>
        <dbReference type="ChEBI" id="CHEBI:59789"/>
        <dbReference type="ChEBI" id="CHEBI:90615"/>
        <dbReference type="ChEBI" id="CHEBI:90616"/>
        <dbReference type="EC" id="2.1.1.72"/>
    </reaction>
</comment>
<keyword evidence="2" id="KW-0489">Methyltransferase</keyword>
<dbReference type="EC" id="2.1.1.72" evidence="1"/>
<protein>
    <recommendedName>
        <fullName evidence="1">site-specific DNA-methyltransferase (adenine-specific)</fullName>
        <ecNumber evidence="1">2.1.1.72</ecNumber>
    </recommendedName>
</protein>
<dbReference type="Gene3D" id="3.40.50.150">
    <property type="entry name" value="Vaccinia Virus protein VP39"/>
    <property type="match status" value="1"/>
</dbReference>
<dbReference type="AlphaFoldDB" id="A0A6I8M784"/>
<organism evidence="10 11">
    <name type="scientific">Oceanivirga miroungae</name>
    <dbReference type="NCBI Taxonomy" id="1130046"/>
    <lineage>
        <taxon>Bacteria</taxon>
        <taxon>Fusobacteriati</taxon>
        <taxon>Fusobacteriota</taxon>
        <taxon>Fusobacteriia</taxon>
        <taxon>Fusobacteriales</taxon>
        <taxon>Leptotrichiaceae</taxon>
        <taxon>Oceanivirga</taxon>
    </lineage>
</organism>
<evidence type="ECO:0000259" key="9">
    <source>
        <dbReference type="Pfam" id="PF20473"/>
    </source>
</evidence>
<dbReference type="Pfam" id="PF20473">
    <property type="entry name" value="MmeI_Mtase"/>
    <property type="match status" value="1"/>
</dbReference>
<dbReference type="InterPro" id="IPR046818">
    <property type="entry name" value="MmeI_C"/>
</dbReference>
<dbReference type="Pfam" id="PF20464">
    <property type="entry name" value="MmeI_N"/>
    <property type="match status" value="1"/>
</dbReference>
<evidence type="ECO:0000313" key="11">
    <source>
        <dbReference type="Proteomes" id="UP000419017"/>
    </source>
</evidence>
<dbReference type="GO" id="GO:0032259">
    <property type="term" value="P:methylation"/>
    <property type="evidence" value="ECO:0007669"/>
    <property type="project" value="UniProtKB-KW"/>
</dbReference>
<keyword evidence="11" id="KW-1185">Reference proteome</keyword>
<evidence type="ECO:0000256" key="3">
    <source>
        <dbReference type="ARBA" id="ARBA00022679"/>
    </source>
</evidence>
<dbReference type="RefSeq" id="WP_197271475.1">
    <property type="nucleotide sequence ID" value="NZ_CABWIB010000001.1"/>
</dbReference>
<feature type="domain" description="MmeI-like N-terminal" evidence="5">
    <location>
        <begin position="11"/>
        <end position="184"/>
    </location>
</feature>
<proteinExistence type="predicted"/>
<dbReference type="InterPro" id="IPR046820">
    <property type="entry name" value="MmeI_TRD"/>
</dbReference>
<dbReference type="InterPro" id="IPR029063">
    <property type="entry name" value="SAM-dependent_MTases_sf"/>
</dbReference>
<keyword evidence="3" id="KW-0808">Transferase</keyword>
<dbReference type="GO" id="GO:0009007">
    <property type="term" value="F:site-specific DNA-methyltransferase (adenine-specific) activity"/>
    <property type="evidence" value="ECO:0007669"/>
    <property type="project" value="UniProtKB-EC"/>
</dbReference>
<evidence type="ECO:0000256" key="4">
    <source>
        <dbReference type="ARBA" id="ARBA00047942"/>
    </source>
</evidence>
<evidence type="ECO:0000256" key="1">
    <source>
        <dbReference type="ARBA" id="ARBA00011900"/>
    </source>
</evidence>
<dbReference type="InterPro" id="IPR050953">
    <property type="entry name" value="N4_N6_ade-DNA_methylase"/>
</dbReference>
<name>A0A6I8M784_9FUSO</name>
<evidence type="ECO:0000256" key="2">
    <source>
        <dbReference type="ARBA" id="ARBA00022603"/>
    </source>
</evidence>
<evidence type="ECO:0000259" key="8">
    <source>
        <dbReference type="Pfam" id="PF20467"/>
    </source>
</evidence>
<dbReference type="PANTHER" id="PTHR33841:SF1">
    <property type="entry name" value="DNA METHYLTRANSFERASE A"/>
    <property type="match status" value="1"/>
</dbReference>
<evidence type="ECO:0000313" key="10">
    <source>
        <dbReference type="EMBL" id="VWL85276.1"/>
    </source>
</evidence>
<evidence type="ECO:0000259" key="5">
    <source>
        <dbReference type="Pfam" id="PF20464"/>
    </source>
</evidence>
<dbReference type="PANTHER" id="PTHR33841">
    <property type="entry name" value="DNA METHYLTRANSFERASE YEEA-RELATED"/>
    <property type="match status" value="1"/>
</dbReference>
<evidence type="ECO:0000259" key="6">
    <source>
        <dbReference type="Pfam" id="PF20465"/>
    </source>
</evidence>
<dbReference type="InterPro" id="IPR046816">
    <property type="entry name" value="MmeI_Mtase"/>
</dbReference>
<dbReference type="Pfam" id="PF20466">
    <property type="entry name" value="MmeI_TRD"/>
    <property type="match status" value="1"/>
</dbReference>
<accession>A0A6I8M784</accession>
<gene>
    <name evidence="10" type="ORF">OMES3154_00559</name>
</gene>
<dbReference type="SUPFAM" id="SSF53335">
    <property type="entry name" value="S-adenosyl-L-methionine-dependent methyltransferases"/>
    <property type="match status" value="1"/>
</dbReference>
<feature type="domain" description="MmeI-like target recognition" evidence="7">
    <location>
        <begin position="639"/>
        <end position="840"/>
    </location>
</feature>